<evidence type="ECO:0000256" key="2">
    <source>
        <dbReference type="NCBIfam" id="TIGR00187"/>
    </source>
</evidence>
<dbReference type="PROSITE" id="PS51177">
    <property type="entry name" value="LUMAZINE_BIND"/>
    <property type="match status" value="2"/>
</dbReference>
<dbReference type="PANTHER" id="PTHR21098">
    <property type="entry name" value="RIBOFLAVIN SYNTHASE ALPHA CHAIN"/>
    <property type="match status" value="1"/>
</dbReference>
<dbReference type="CDD" id="cd00402">
    <property type="entry name" value="Riboflavin_synthase_like"/>
    <property type="match status" value="1"/>
</dbReference>
<dbReference type="InterPro" id="IPR026017">
    <property type="entry name" value="Lumazine-bd_dom"/>
</dbReference>
<dbReference type="InterPro" id="IPR023366">
    <property type="entry name" value="ATP_synth_asu-like_sf"/>
</dbReference>
<accession>A0ABY2TPZ1</accession>
<dbReference type="RefSeq" id="WP_137999030.1">
    <property type="nucleotide sequence ID" value="NZ_SJDU01000336.1"/>
</dbReference>
<evidence type="ECO:0000256" key="1">
    <source>
        <dbReference type="ARBA" id="ARBA00022737"/>
    </source>
</evidence>
<gene>
    <name evidence="5" type="ORF">EZH24_10200</name>
</gene>
<dbReference type="InterPro" id="IPR017938">
    <property type="entry name" value="Riboflavin_synthase-like_b-brl"/>
</dbReference>
<keyword evidence="5" id="KW-0808">Transferase</keyword>
<sequence>MFTGIIEEMGIVKSIKSKVITIEANKIFDDLKLGDSVSVNGTCLTVSSFSNKIFNADITSETLSRTNLGDLKSGFKVNLERALTLNGRLGGHIVSGHIDGVGIIKNISKNSEDIELVIEVPTNLMKYIIEKGSVAVDGISLTVAKVDNNKNNFSIAIIPHTLKETVLYYKKAGDKVNIENDIIGKYVERLLSFNDFNFNNETNKNSNINMEFLIKNGF</sequence>
<dbReference type="Proteomes" id="UP000310168">
    <property type="component" value="Unassembled WGS sequence"/>
</dbReference>
<dbReference type="InterPro" id="IPR001783">
    <property type="entry name" value="Lumazine-bd"/>
</dbReference>
<feature type="domain" description="Lumazine-binding" evidence="4">
    <location>
        <begin position="1"/>
        <end position="92"/>
    </location>
</feature>
<organism evidence="5 6">
    <name type="scientific">Brachyspira catarrhinii</name>
    <dbReference type="NCBI Taxonomy" id="2528966"/>
    <lineage>
        <taxon>Bacteria</taxon>
        <taxon>Pseudomonadati</taxon>
        <taxon>Spirochaetota</taxon>
        <taxon>Spirochaetia</taxon>
        <taxon>Brachyspirales</taxon>
        <taxon>Brachyspiraceae</taxon>
        <taxon>Brachyspira</taxon>
    </lineage>
</organism>
<dbReference type="EMBL" id="SJDU01000336">
    <property type="protein sequence ID" value="TKZ30914.1"/>
    <property type="molecule type" value="Genomic_DNA"/>
</dbReference>
<keyword evidence="1" id="KW-0677">Repeat</keyword>
<dbReference type="NCBIfam" id="NF006767">
    <property type="entry name" value="PRK09289.1"/>
    <property type="match status" value="1"/>
</dbReference>
<name>A0ABY2TPZ1_9SPIR</name>
<feature type="repeat" description="Lumazine-binding" evidence="3">
    <location>
        <begin position="93"/>
        <end position="191"/>
    </location>
</feature>
<protein>
    <recommendedName>
        <fullName evidence="2">Riboflavin synthase</fullName>
        <ecNumber evidence="2">2.5.1.9</ecNumber>
    </recommendedName>
</protein>
<comment type="caution">
    <text evidence="5">The sequence shown here is derived from an EMBL/GenBank/DDBJ whole genome shotgun (WGS) entry which is preliminary data.</text>
</comment>
<dbReference type="Pfam" id="PF00677">
    <property type="entry name" value="Lum_binding"/>
    <property type="match status" value="2"/>
</dbReference>
<dbReference type="Gene3D" id="2.40.30.20">
    <property type="match status" value="2"/>
</dbReference>
<dbReference type="EC" id="2.5.1.9" evidence="2"/>
<reference evidence="5 6" key="1">
    <citation type="journal article" date="2019" name="Anaerobe">
        <title>Brachyspira catarrhinii sp. nov., an anaerobic intestinal spirochaete isolated from vervet monkeys may have been misidentified as Brachyspira aalborgi in previous studies.</title>
        <authorList>
            <person name="Phillips N.D."/>
            <person name="La T."/>
            <person name="Hampson D.J."/>
        </authorList>
    </citation>
    <scope>NUCLEOTIDE SEQUENCE [LARGE SCALE GENOMIC DNA]</scope>
    <source>
        <strain evidence="5 6">Z12</strain>
    </source>
</reference>
<dbReference type="NCBIfam" id="TIGR00187">
    <property type="entry name" value="ribE"/>
    <property type="match status" value="1"/>
</dbReference>
<feature type="domain" description="Lumazine-binding" evidence="4">
    <location>
        <begin position="93"/>
        <end position="191"/>
    </location>
</feature>
<evidence type="ECO:0000313" key="5">
    <source>
        <dbReference type="EMBL" id="TKZ30914.1"/>
    </source>
</evidence>
<dbReference type="GO" id="GO:0004746">
    <property type="term" value="F:riboflavin synthase activity"/>
    <property type="evidence" value="ECO:0007669"/>
    <property type="project" value="UniProtKB-EC"/>
</dbReference>
<dbReference type="NCBIfam" id="NF009566">
    <property type="entry name" value="PRK13020.1"/>
    <property type="match status" value="1"/>
</dbReference>
<evidence type="ECO:0000259" key="4">
    <source>
        <dbReference type="PROSITE" id="PS51177"/>
    </source>
</evidence>
<dbReference type="SUPFAM" id="SSF63380">
    <property type="entry name" value="Riboflavin synthase domain-like"/>
    <property type="match status" value="2"/>
</dbReference>
<evidence type="ECO:0000313" key="6">
    <source>
        <dbReference type="Proteomes" id="UP000310168"/>
    </source>
</evidence>
<dbReference type="PIRSF" id="PIRSF000498">
    <property type="entry name" value="Riboflavin_syn_A"/>
    <property type="match status" value="1"/>
</dbReference>
<dbReference type="PANTHER" id="PTHR21098:SF0">
    <property type="entry name" value="RIBOFLAVIN SYNTHASE"/>
    <property type="match status" value="1"/>
</dbReference>
<keyword evidence="6" id="KW-1185">Reference proteome</keyword>
<evidence type="ECO:0000256" key="3">
    <source>
        <dbReference type="PROSITE-ProRule" id="PRU00524"/>
    </source>
</evidence>
<proteinExistence type="predicted"/>
<feature type="repeat" description="Lumazine-binding" evidence="3">
    <location>
        <begin position="1"/>
        <end position="92"/>
    </location>
</feature>